<gene>
    <name evidence="1" type="ORF">L1987_80610</name>
</gene>
<sequence length="103" mass="11743">MSNSMAAVLDREFALELLLVMLLWLCIFLVLVKNGDREFSMEVICAKYASLVGDLITLQVLCNGLPLAYNHDLQVLCILSRFVAAEVTWSQVMQWCKFPRVME</sequence>
<reference evidence="2" key="1">
    <citation type="journal article" date="2022" name="Mol. Ecol. Resour.">
        <title>The genomes of chicory, endive, great burdock and yacon provide insights into Asteraceae palaeo-polyploidization history and plant inulin production.</title>
        <authorList>
            <person name="Fan W."/>
            <person name="Wang S."/>
            <person name="Wang H."/>
            <person name="Wang A."/>
            <person name="Jiang F."/>
            <person name="Liu H."/>
            <person name="Zhao H."/>
            <person name="Xu D."/>
            <person name="Zhang Y."/>
        </authorList>
    </citation>
    <scope>NUCLEOTIDE SEQUENCE [LARGE SCALE GENOMIC DNA]</scope>
    <source>
        <strain evidence="2">cv. Yunnan</strain>
    </source>
</reference>
<evidence type="ECO:0000313" key="2">
    <source>
        <dbReference type="Proteomes" id="UP001056120"/>
    </source>
</evidence>
<organism evidence="1 2">
    <name type="scientific">Smallanthus sonchifolius</name>
    <dbReference type="NCBI Taxonomy" id="185202"/>
    <lineage>
        <taxon>Eukaryota</taxon>
        <taxon>Viridiplantae</taxon>
        <taxon>Streptophyta</taxon>
        <taxon>Embryophyta</taxon>
        <taxon>Tracheophyta</taxon>
        <taxon>Spermatophyta</taxon>
        <taxon>Magnoliopsida</taxon>
        <taxon>eudicotyledons</taxon>
        <taxon>Gunneridae</taxon>
        <taxon>Pentapetalae</taxon>
        <taxon>asterids</taxon>
        <taxon>campanulids</taxon>
        <taxon>Asterales</taxon>
        <taxon>Asteraceae</taxon>
        <taxon>Asteroideae</taxon>
        <taxon>Heliantheae alliance</taxon>
        <taxon>Millerieae</taxon>
        <taxon>Smallanthus</taxon>
    </lineage>
</organism>
<comment type="caution">
    <text evidence="1">The sequence shown here is derived from an EMBL/GenBank/DDBJ whole genome shotgun (WGS) entry which is preliminary data.</text>
</comment>
<proteinExistence type="predicted"/>
<reference evidence="1 2" key="2">
    <citation type="journal article" date="2022" name="Mol. Ecol. Resour.">
        <title>The genomes of chicory, endive, great burdock and yacon provide insights into Asteraceae paleo-polyploidization history and plant inulin production.</title>
        <authorList>
            <person name="Fan W."/>
            <person name="Wang S."/>
            <person name="Wang H."/>
            <person name="Wang A."/>
            <person name="Jiang F."/>
            <person name="Liu H."/>
            <person name="Zhao H."/>
            <person name="Xu D."/>
            <person name="Zhang Y."/>
        </authorList>
    </citation>
    <scope>NUCLEOTIDE SEQUENCE [LARGE SCALE GENOMIC DNA]</scope>
    <source>
        <strain evidence="2">cv. Yunnan</strain>
        <tissue evidence="1">Leaves</tissue>
    </source>
</reference>
<evidence type="ECO:0000313" key="1">
    <source>
        <dbReference type="EMBL" id="KAI3686920.1"/>
    </source>
</evidence>
<dbReference type="Proteomes" id="UP001056120">
    <property type="component" value="Linkage Group LG27"/>
</dbReference>
<accession>A0ACB8YSE2</accession>
<name>A0ACB8YSE2_9ASTR</name>
<dbReference type="EMBL" id="CM042044">
    <property type="protein sequence ID" value="KAI3686920.1"/>
    <property type="molecule type" value="Genomic_DNA"/>
</dbReference>
<keyword evidence="2" id="KW-1185">Reference proteome</keyword>
<protein>
    <submittedName>
        <fullName evidence="1">Uncharacterized protein</fullName>
    </submittedName>
</protein>